<comment type="caution">
    <text evidence="1">The sequence shown here is derived from an EMBL/GenBank/DDBJ whole genome shotgun (WGS) entry which is preliminary data.</text>
</comment>
<reference evidence="1 2" key="1">
    <citation type="submission" date="2023-05" db="EMBL/GenBank/DDBJ databases">
        <title>B98-5 Cell Line De Novo Hybrid Assembly: An Optical Mapping Approach.</title>
        <authorList>
            <person name="Kananen K."/>
            <person name="Auerbach J.A."/>
            <person name="Kautto E."/>
            <person name="Blachly J.S."/>
        </authorList>
    </citation>
    <scope>NUCLEOTIDE SEQUENCE [LARGE SCALE GENOMIC DNA]</scope>
    <source>
        <strain evidence="1">B95-8</strain>
        <tissue evidence="1">Cell line</tissue>
    </source>
</reference>
<accession>A0ABQ9U3S2</accession>
<sequence>MLFGMEWSSQMGRQEAEGHLRTCPELCKVELRVAVHDAWEAGQPMSNPSSLEEVPASFQRDCAVYILTLDLQGKQPRNSALVGGETPKVP</sequence>
<proteinExistence type="predicted"/>
<dbReference type="Proteomes" id="UP001266305">
    <property type="component" value="Unassembled WGS sequence"/>
</dbReference>
<evidence type="ECO:0000313" key="2">
    <source>
        <dbReference type="Proteomes" id="UP001266305"/>
    </source>
</evidence>
<name>A0ABQ9U3S2_SAGOE</name>
<keyword evidence="2" id="KW-1185">Reference proteome</keyword>
<dbReference type="EMBL" id="JASSZA010000016">
    <property type="protein sequence ID" value="KAK2091714.1"/>
    <property type="molecule type" value="Genomic_DNA"/>
</dbReference>
<gene>
    <name evidence="1" type="ORF">P7K49_030998</name>
</gene>
<evidence type="ECO:0000313" key="1">
    <source>
        <dbReference type="EMBL" id="KAK2091714.1"/>
    </source>
</evidence>
<protein>
    <submittedName>
        <fullName evidence="1">Uncharacterized protein</fullName>
    </submittedName>
</protein>
<organism evidence="1 2">
    <name type="scientific">Saguinus oedipus</name>
    <name type="common">Cotton-top tamarin</name>
    <name type="synonym">Oedipomidas oedipus</name>
    <dbReference type="NCBI Taxonomy" id="9490"/>
    <lineage>
        <taxon>Eukaryota</taxon>
        <taxon>Metazoa</taxon>
        <taxon>Chordata</taxon>
        <taxon>Craniata</taxon>
        <taxon>Vertebrata</taxon>
        <taxon>Euteleostomi</taxon>
        <taxon>Mammalia</taxon>
        <taxon>Eutheria</taxon>
        <taxon>Euarchontoglires</taxon>
        <taxon>Primates</taxon>
        <taxon>Haplorrhini</taxon>
        <taxon>Platyrrhini</taxon>
        <taxon>Cebidae</taxon>
        <taxon>Callitrichinae</taxon>
        <taxon>Saguinus</taxon>
    </lineage>
</organism>